<protein>
    <submittedName>
        <fullName evidence="1">Uncharacterized protein</fullName>
    </submittedName>
</protein>
<dbReference type="Proteomes" id="UP000277204">
    <property type="component" value="Unassembled WGS sequence"/>
</dbReference>
<reference evidence="1 2" key="1">
    <citation type="submission" date="2018-11" db="EMBL/GenBank/DDBJ databases">
        <authorList>
            <consortium name="Pathogen Informatics"/>
        </authorList>
    </citation>
    <scope>NUCLEOTIDE SEQUENCE [LARGE SCALE GENOMIC DNA]</scope>
    <source>
        <strain evidence="1 2">Zambia</strain>
    </source>
</reference>
<accession>A0A3P8ACG8</accession>
<proteinExistence type="predicted"/>
<name>A0A3P8ACG8_9TREM</name>
<evidence type="ECO:0000313" key="1">
    <source>
        <dbReference type="EMBL" id="VDO88683.1"/>
    </source>
</evidence>
<evidence type="ECO:0000313" key="2">
    <source>
        <dbReference type="Proteomes" id="UP000277204"/>
    </source>
</evidence>
<keyword evidence="2" id="KW-1185">Reference proteome</keyword>
<sequence>MLKAIRLTSCIEAQSIWERRFERVFKNLICDIFFKSKSLSLSLVNICDFSDKFCAANFSSSEKSIGWRMLQIYSKFEKTYTIFYHYAYN</sequence>
<dbReference type="AlphaFoldDB" id="A0A3P8ACG8"/>
<dbReference type="EMBL" id="UZAI01005007">
    <property type="protein sequence ID" value="VDO88683.1"/>
    <property type="molecule type" value="Genomic_DNA"/>
</dbReference>
<gene>
    <name evidence="1" type="ORF">SMRZ_LOCUS10031</name>
</gene>
<organism evidence="1 2">
    <name type="scientific">Schistosoma margrebowiei</name>
    <dbReference type="NCBI Taxonomy" id="48269"/>
    <lineage>
        <taxon>Eukaryota</taxon>
        <taxon>Metazoa</taxon>
        <taxon>Spiralia</taxon>
        <taxon>Lophotrochozoa</taxon>
        <taxon>Platyhelminthes</taxon>
        <taxon>Trematoda</taxon>
        <taxon>Digenea</taxon>
        <taxon>Strigeidida</taxon>
        <taxon>Schistosomatoidea</taxon>
        <taxon>Schistosomatidae</taxon>
        <taxon>Schistosoma</taxon>
    </lineage>
</organism>